<dbReference type="InterPro" id="IPR003715">
    <property type="entry name" value="Poly_export_N"/>
</dbReference>
<feature type="domain" description="Polysaccharide export protein N-terminal" evidence="3">
    <location>
        <begin position="164"/>
        <end position="235"/>
    </location>
</feature>
<evidence type="ECO:0000256" key="1">
    <source>
        <dbReference type="ARBA" id="ARBA00022729"/>
    </source>
</evidence>
<dbReference type="InterPro" id="IPR019554">
    <property type="entry name" value="Soluble_ligand-bd"/>
</dbReference>
<gene>
    <name evidence="5" type="ORF">RQP53_18465</name>
</gene>
<reference evidence="5" key="1">
    <citation type="submission" date="2023-09" db="EMBL/GenBank/DDBJ databases">
        <title>Paucibacter sp. APW11 Genome sequencing and assembly.</title>
        <authorList>
            <person name="Kim I."/>
        </authorList>
    </citation>
    <scope>NUCLEOTIDE SEQUENCE</scope>
    <source>
        <strain evidence="5">APW11</strain>
    </source>
</reference>
<dbReference type="Pfam" id="PF02563">
    <property type="entry name" value="Poly_export"/>
    <property type="match status" value="1"/>
</dbReference>
<name>A0ABU3PFC3_9BURK</name>
<evidence type="ECO:0000259" key="3">
    <source>
        <dbReference type="Pfam" id="PF02563"/>
    </source>
</evidence>
<protein>
    <submittedName>
        <fullName evidence="5">SLBB domain-containing protein</fullName>
    </submittedName>
</protein>
<feature type="region of interest" description="Disordered" evidence="2">
    <location>
        <begin position="50"/>
        <end position="114"/>
    </location>
</feature>
<dbReference type="Gene3D" id="3.10.560.10">
    <property type="entry name" value="Outer membrane lipoprotein wza domain like"/>
    <property type="match status" value="4"/>
</dbReference>
<evidence type="ECO:0000313" key="5">
    <source>
        <dbReference type="EMBL" id="MDT9001269.1"/>
    </source>
</evidence>
<dbReference type="RefSeq" id="WP_315652150.1">
    <property type="nucleotide sequence ID" value="NZ_JAVXZY010000008.1"/>
</dbReference>
<sequence length="667" mass="72879">MRRQELNNAAPQQTAALPRLSGRSGTVFLSLTLAAMLIGTVDVAIAQSSYGSSSDSETAPIRLKNDQRSKSRNDEQDLDDDNADRRNRDDSRPRDTRDLRDSRPRDENGRLIERSRRYQASEFETYVQKSVGELENGAPEVRRFGSELMLSAKNNSVETNGLVPADYILSIGDEVLLTIWGSVEADLRLTVDRAGRITIPKVGPVMVAGVSYGDLNSVIDTRMKSMFRNYKLSTSLGRLRNIRVYVTGFTGKPGAYTVSSLSTIVNAVVQAGGPSAAGSFRRVELRRGGRLISTLDFYDLLVKGDKTADRILQAEDVIHIGAVGPQIGLIGSVNRMGIFELKPGETVEDILQMAGGLSAVADKGRMTIERLESRLDNKVENLSLPEHLRRQPRNGDLLRAYSLVNVSAPQFRQNKRIRIEGEVLRPGEYLLPPKSSLADAIAAAGGLTPQAYIFGTEFARESVRITQQENYERALRDLETEFTRAATTQKALSADEAATQTARVGSSGKLIERLRAVRPTGRIVLQLQPNATELPNLEIEDGDRLSIPPRPTSIGVFGSVFNAGSYLYADGTALGDFIRLAGGLTRGADERSLFVLRANGSVLSARQKSQGWLFAGNGIESSSALPGDTIFVPEELNKTSFAQEAKEWTQILYQFGIGAAALKTLKN</sequence>
<proteinExistence type="predicted"/>
<dbReference type="InterPro" id="IPR049712">
    <property type="entry name" value="Poly_export"/>
</dbReference>
<organism evidence="5 6">
    <name type="scientific">Roseateles aquae</name>
    <dbReference type="NCBI Taxonomy" id="3077235"/>
    <lineage>
        <taxon>Bacteria</taxon>
        <taxon>Pseudomonadati</taxon>
        <taxon>Pseudomonadota</taxon>
        <taxon>Betaproteobacteria</taxon>
        <taxon>Burkholderiales</taxon>
        <taxon>Sphaerotilaceae</taxon>
        <taxon>Roseateles</taxon>
    </lineage>
</organism>
<accession>A0ABU3PFC3</accession>
<evidence type="ECO:0000256" key="2">
    <source>
        <dbReference type="SAM" id="MobiDB-lite"/>
    </source>
</evidence>
<dbReference type="EMBL" id="JAVXZY010000008">
    <property type="protein sequence ID" value="MDT9001269.1"/>
    <property type="molecule type" value="Genomic_DNA"/>
</dbReference>
<dbReference type="PANTHER" id="PTHR33619:SF3">
    <property type="entry name" value="POLYSACCHARIDE EXPORT PROTEIN GFCE-RELATED"/>
    <property type="match status" value="1"/>
</dbReference>
<evidence type="ECO:0000313" key="6">
    <source>
        <dbReference type="Proteomes" id="UP001246372"/>
    </source>
</evidence>
<keyword evidence="1" id="KW-0732">Signal</keyword>
<dbReference type="PANTHER" id="PTHR33619">
    <property type="entry name" value="POLYSACCHARIDE EXPORT PROTEIN GFCE-RELATED"/>
    <property type="match status" value="1"/>
</dbReference>
<feature type="domain" description="Soluble ligand binding" evidence="4">
    <location>
        <begin position="331"/>
        <end position="373"/>
    </location>
</feature>
<dbReference type="Pfam" id="PF10531">
    <property type="entry name" value="SLBB"/>
    <property type="match status" value="4"/>
</dbReference>
<feature type="domain" description="Soluble ligand binding" evidence="4">
    <location>
        <begin position="243"/>
        <end position="291"/>
    </location>
</feature>
<feature type="compositionally biased region" description="Basic and acidic residues" evidence="2">
    <location>
        <begin position="83"/>
        <end position="114"/>
    </location>
</feature>
<feature type="domain" description="Soluble ligand binding" evidence="4">
    <location>
        <begin position="417"/>
        <end position="452"/>
    </location>
</feature>
<feature type="compositionally biased region" description="Basic and acidic residues" evidence="2">
    <location>
        <begin position="63"/>
        <end position="75"/>
    </location>
</feature>
<feature type="domain" description="Soluble ligand binding" evidence="4">
    <location>
        <begin position="555"/>
        <end position="602"/>
    </location>
</feature>
<comment type="caution">
    <text evidence="5">The sequence shown here is derived from an EMBL/GenBank/DDBJ whole genome shotgun (WGS) entry which is preliminary data.</text>
</comment>
<dbReference type="Proteomes" id="UP001246372">
    <property type="component" value="Unassembled WGS sequence"/>
</dbReference>
<keyword evidence="6" id="KW-1185">Reference proteome</keyword>
<evidence type="ECO:0000259" key="4">
    <source>
        <dbReference type="Pfam" id="PF10531"/>
    </source>
</evidence>